<feature type="transmembrane region" description="Helical" evidence="1">
    <location>
        <begin position="55"/>
        <end position="81"/>
    </location>
</feature>
<feature type="transmembrane region" description="Helical" evidence="1">
    <location>
        <begin position="141"/>
        <end position="166"/>
    </location>
</feature>
<feature type="transmembrane region" description="Helical" evidence="1">
    <location>
        <begin position="102"/>
        <end position="135"/>
    </location>
</feature>
<keyword evidence="3" id="KW-1185">Reference proteome</keyword>
<dbReference type="RefSeq" id="WP_090286844.1">
    <property type="nucleotide sequence ID" value="NZ_FMWO01000056.1"/>
</dbReference>
<dbReference type="OrthoDB" id="9794512at2"/>
<keyword evidence="1" id="KW-1133">Transmembrane helix</keyword>
<gene>
    <name evidence="2" type="ORF">NSMM_480055</name>
</gene>
<name>A0A1G5SFT3_9PROT</name>
<dbReference type="EMBL" id="FMWO01000056">
    <property type="protein sequence ID" value="SCZ86053.1"/>
    <property type="molecule type" value="Genomic_DNA"/>
</dbReference>
<feature type="transmembrane region" description="Helical" evidence="1">
    <location>
        <begin position="214"/>
        <end position="237"/>
    </location>
</feature>
<evidence type="ECO:0000313" key="2">
    <source>
        <dbReference type="EMBL" id="SCZ86053.1"/>
    </source>
</evidence>
<dbReference type="GO" id="GO:0140359">
    <property type="term" value="F:ABC-type transporter activity"/>
    <property type="evidence" value="ECO:0007669"/>
    <property type="project" value="InterPro"/>
</dbReference>
<organism evidence="2 3">
    <name type="scientific">Nitrosomonas mobilis</name>
    <dbReference type="NCBI Taxonomy" id="51642"/>
    <lineage>
        <taxon>Bacteria</taxon>
        <taxon>Pseudomonadati</taxon>
        <taxon>Pseudomonadota</taxon>
        <taxon>Betaproteobacteria</taxon>
        <taxon>Nitrosomonadales</taxon>
        <taxon>Nitrosomonadaceae</taxon>
        <taxon>Nitrosomonas</taxon>
    </lineage>
</organism>
<evidence type="ECO:0000313" key="3">
    <source>
        <dbReference type="Proteomes" id="UP000198729"/>
    </source>
</evidence>
<dbReference type="STRING" id="51642.NSMM_480055"/>
<evidence type="ECO:0000256" key="1">
    <source>
        <dbReference type="SAM" id="Phobius"/>
    </source>
</evidence>
<proteinExistence type="predicted"/>
<sequence>MMLVMIRKELRLLLASSLVWSFLALTQLVLAWVFLGRLDTFLEIQPQLMQLANPPGITEIIVAPVFSVASIILLMVTPIMSMRLLAEEKRNQTLVMLLSAPVSGFAIVMAKFFALLLFLLTIPLLIVVLSFFLLMGGTLDFGLLFSNVIGLILLAGCFASLGLYISSLTAHPAIAALGSFGVLLCFWMIDIVSLDAESVIHDFSPFRHYEHFNLGIIDSFSVIFMIFFMVIFLTLTVSRLANIR</sequence>
<accession>A0A1G5SFT3</accession>
<dbReference type="Proteomes" id="UP000198729">
    <property type="component" value="Unassembled WGS sequence"/>
</dbReference>
<keyword evidence="1" id="KW-0472">Membrane</keyword>
<dbReference type="Pfam" id="PF12679">
    <property type="entry name" value="ABC2_membrane_2"/>
    <property type="match status" value="1"/>
</dbReference>
<dbReference type="GO" id="GO:0005886">
    <property type="term" value="C:plasma membrane"/>
    <property type="evidence" value="ECO:0007669"/>
    <property type="project" value="UniProtKB-SubCell"/>
</dbReference>
<feature type="transmembrane region" description="Helical" evidence="1">
    <location>
        <begin position="173"/>
        <end position="194"/>
    </location>
</feature>
<dbReference type="AlphaFoldDB" id="A0A1G5SFT3"/>
<reference evidence="2 3" key="1">
    <citation type="submission" date="2016-10" db="EMBL/GenBank/DDBJ databases">
        <authorList>
            <person name="de Groot N.N."/>
        </authorList>
    </citation>
    <scope>NUCLEOTIDE SEQUENCE [LARGE SCALE GENOMIC DNA]</scope>
    <source>
        <strain evidence="2">1</strain>
    </source>
</reference>
<keyword evidence="1" id="KW-0812">Transmembrane</keyword>
<protein>
    <submittedName>
        <fullName evidence="2">Putative ABC-2 type transport system permease protein</fullName>
    </submittedName>
</protein>